<dbReference type="STRING" id="1678841.TBC1_111739"/>
<dbReference type="OrthoDB" id="1493259at2"/>
<dbReference type="SUPFAM" id="SSF111384">
    <property type="entry name" value="OmpH-like"/>
    <property type="match status" value="1"/>
</dbReference>
<dbReference type="AlphaFoldDB" id="A0A0S7C468"/>
<dbReference type="PANTHER" id="PTHR35089:SF1">
    <property type="entry name" value="CHAPERONE PROTEIN SKP"/>
    <property type="match status" value="1"/>
</dbReference>
<keyword evidence="2" id="KW-0732">Signal</keyword>
<evidence type="ECO:0000256" key="3">
    <source>
        <dbReference type="SAM" id="Phobius"/>
    </source>
</evidence>
<keyword evidence="3" id="KW-0812">Transmembrane</keyword>
<dbReference type="GO" id="GO:0005829">
    <property type="term" value="C:cytosol"/>
    <property type="evidence" value="ECO:0007669"/>
    <property type="project" value="TreeGrafter"/>
</dbReference>
<accession>A0A0S7C468</accession>
<dbReference type="RefSeq" id="WP_082189538.1">
    <property type="nucleotide sequence ID" value="NZ_DF968182.1"/>
</dbReference>
<organism evidence="4">
    <name type="scientific">Lentimicrobium saccharophilum</name>
    <dbReference type="NCBI Taxonomy" id="1678841"/>
    <lineage>
        <taxon>Bacteria</taxon>
        <taxon>Pseudomonadati</taxon>
        <taxon>Bacteroidota</taxon>
        <taxon>Bacteroidia</taxon>
        <taxon>Bacteroidales</taxon>
        <taxon>Lentimicrobiaceae</taxon>
        <taxon>Lentimicrobium</taxon>
    </lineage>
</organism>
<keyword evidence="5" id="KW-1185">Reference proteome</keyword>
<dbReference type="Pfam" id="PF03938">
    <property type="entry name" value="OmpH"/>
    <property type="match status" value="1"/>
</dbReference>
<proteinExistence type="inferred from homology"/>
<dbReference type="InterPro" id="IPR024930">
    <property type="entry name" value="Skp_dom_sf"/>
</dbReference>
<dbReference type="InterPro" id="IPR005632">
    <property type="entry name" value="Chaperone_Skp"/>
</dbReference>
<evidence type="ECO:0000313" key="5">
    <source>
        <dbReference type="Proteomes" id="UP000053091"/>
    </source>
</evidence>
<dbReference type="Gene3D" id="3.30.910.20">
    <property type="entry name" value="Skp domain"/>
    <property type="match status" value="1"/>
</dbReference>
<gene>
    <name evidence="4" type="ORF">TBC1_111739</name>
</gene>
<evidence type="ECO:0000313" key="4">
    <source>
        <dbReference type="EMBL" id="GAP43583.1"/>
    </source>
</evidence>
<comment type="similarity">
    <text evidence="1">Belongs to the Skp family.</text>
</comment>
<reference evidence="4" key="1">
    <citation type="journal article" date="2015" name="Genome Announc.">
        <title>Draft Genome Sequence of Bacteroidales Strain TBC1, a Novel Isolate from a Methanogenic Wastewater Treatment System.</title>
        <authorList>
            <person name="Tourlousse D.M."/>
            <person name="Matsuura N."/>
            <person name="Sun L."/>
            <person name="Toyonaga M."/>
            <person name="Kuroda K."/>
            <person name="Ohashi A."/>
            <person name="Cruz R."/>
            <person name="Yamaguchi T."/>
            <person name="Sekiguchi Y."/>
        </authorList>
    </citation>
    <scope>NUCLEOTIDE SEQUENCE [LARGE SCALE GENOMIC DNA]</scope>
    <source>
        <strain evidence="4">TBC1</strain>
    </source>
</reference>
<dbReference type="SMART" id="SM00935">
    <property type="entry name" value="OmpH"/>
    <property type="match status" value="1"/>
</dbReference>
<dbReference type="GO" id="GO:0051082">
    <property type="term" value="F:unfolded protein binding"/>
    <property type="evidence" value="ECO:0007669"/>
    <property type="project" value="InterPro"/>
</dbReference>
<protein>
    <submittedName>
        <fullName evidence="4">Periplasmic chaperone for outer membrane proteins Skp</fullName>
    </submittedName>
</protein>
<keyword evidence="3" id="KW-0472">Membrane</keyword>
<name>A0A0S7C468_9BACT</name>
<keyword evidence="3" id="KW-1133">Transmembrane helix</keyword>
<dbReference type="GO" id="GO:0050821">
    <property type="term" value="P:protein stabilization"/>
    <property type="evidence" value="ECO:0007669"/>
    <property type="project" value="TreeGrafter"/>
</dbReference>
<dbReference type="Proteomes" id="UP000053091">
    <property type="component" value="Unassembled WGS sequence"/>
</dbReference>
<evidence type="ECO:0000256" key="1">
    <source>
        <dbReference type="ARBA" id="ARBA00009091"/>
    </source>
</evidence>
<feature type="transmembrane region" description="Helical" evidence="3">
    <location>
        <begin position="21"/>
        <end position="43"/>
    </location>
</feature>
<dbReference type="EMBL" id="DF968182">
    <property type="protein sequence ID" value="GAP43583.1"/>
    <property type="molecule type" value="Genomic_DNA"/>
</dbReference>
<evidence type="ECO:0000256" key="2">
    <source>
        <dbReference type="ARBA" id="ARBA00022729"/>
    </source>
</evidence>
<dbReference type="PANTHER" id="PTHR35089">
    <property type="entry name" value="CHAPERONE PROTEIN SKP"/>
    <property type="match status" value="1"/>
</dbReference>
<sequence length="220" mass="25032">MQEETMDQMPEIRETAPKSKLNIVLTVVNLVMLAGLIVLYFIVLGPGKGEPANQALIQKSAQGGVTVAYVNSDSIMAHYDLVKSMRNTLETKTVALENELKRKQSSFEKDAAYFQEQVSKQTISEASAQEIYAQLMAEQQKLYELREQYSAELSRQEFELNLVLIDSLNNFLERYNRKMNFDYIFSHSRGGNILSANDSLDITVEVLRQLNSEYKEKASK</sequence>